<dbReference type="CDD" id="cd00840">
    <property type="entry name" value="MPP_Mre11_N"/>
    <property type="match status" value="1"/>
</dbReference>
<dbReference type="InterPro" id="IPR041796">
    <property type="entry name" value="Mre11_N"/>
</dbReference>
<dbReference type="PANTHER" id="PTHR30337:SF7">
    <property type="entry name" value="PHOSPHOESTERASE"/>
    <property type="match status" value="1"/>
</dbReference>
<dbReference type="SUPFAM" id="SSF56300">
    <property type="entry name" value="Metallo-dependent phosphatases"/>
    <property type="match status" value="1"/>
</dbReference>
<proteinExistence type="predicted"/>
<evidence type="ECO:0000313" key="4">
    <source>
        <dbReference type="Proteomes" id="UP000199111"/>
    </source>
</evidence>
<keyword evidence="3" id="KW-0540">Nuclease</keyword>
<protein>
    <submittedName>
        <fullName evidence="3">DNA repair exonuclease SbcCD nuclease subunit</fullName>
    </submittedName>
</protein>
<dbReference type="GeneID" id="96295904"/>
<sequence length="410" mass="45387">MKLLHAADLHIDSPLRGLSAYEGAPAQELRTASRRALENLVDLAVSESVDAVLLAGDIYDGDWPDFQTGLFFTRQMTLLGREGIHVYMVSGNHDAQNHMTRQLRLPANVHMLDINQPQTVRDEKRGLAVHGQGFARRDVKENLCLAYPSPCNDLFNVGLLHTALTGRDGHDNYAPCTVADLTAKGYDYWALGHVHRREVVSEEPWIVFPGNLQGRHARETGPKGCTLVTVENLHVVSAVHHDLDVARWEHLRVDVSDATDVDSAADLVAHRLRKISGGRLHAVRVSVTGASPAHLRLWGERPRFLNEVRSLANGLGEVWVEKVRIETRPPDAPDEGAAGLLGDLRRTASMLRADEDALRRMVAESPLGSALPPEVCGRDGIRPDDPDWLLRIADDAVDLLESMITERRSR</sequence>
<dbReference type="RefSeq" id="WP_093885004.1">
    <property type="nucleotide sequence ID" value="NZ_FOQY01000001.1"/>
</dbReference>
<feature type="domain" description="Calcineurin-like phosphoesterase" evidence="2">
    <location>
        <begin position="1"/>
        <end position="196"/>
    </location>
</feature>
<reference evidence="4" key="1">
    <citation type="submission" date="2016-10" db="EMBL/GenBank/DDBJ databases">
        <authorList>
            <person name="Varghese N."/>
            <person name="Submissions S."/>
        </authorList>
    </citation>
    <scope>NUCLEOTIDE SEQUENCE [LARGE SCALE GENOMIC DNA]</scope>
    <source>
        <strain evidence="4">CGMCC 4.2126</strain>
    </source>
</reference>
<evidence type="ECO:0000259" key="2">
    <source>
        <dbReference type="Pfam" id="PF00149"/>
    </source>
</evidence>
<dbReference type="Gene3D" id="3.60.21.10">
    <property type="match status" value="1"/>
</dbReference>
<dbReference type="InterPro" id="IPR004843">
    <property type="entry name" value="Calcineurin-like_PHP"/>
</dbReference>
<keyword evidence="4" id="KW-1185">Reference proteome</keyword>
<keyword evidence="3" id="KW-0269">Exonuclease</keyword>
<name>A0A1I3F4R9_9ACTN</name>
<evidence type="ECO:0000313" key="3">
    <source>
        <dbReference type="EMBL" id="SFI06163.1"/>
    </source>
</evidence>
<organism evidence="3 4">
    <name type="scientific">Streptosporangium canum</name>
    <dbReference type="NCBI Taxonomy" id="324952"/>
    <lineage>
        <taxon>Bacteria</taxon>
        <taxon>Bacillati</taxon>
        <taxon>Actinomycetota</taxon>
        <taxon>Actinomycetes</taxon>
        <taxon>Streptosporangiales</taxon>
        <taxon>Streptosporangiaceae</taxon>
        <taxon>Streptosporangium</taxon>
    </lineage>
</organism>
<evidence type="ECO:0000256" key="1">
    <source>
        <dbReference type="ARBA" id="ARBA00022801"/>
    </source>
</evidence>
<accession>A0A1I3F4R9</accession>
<dbReference type="GO" id="GO:0004527">
    <property type="term" value="F:exonuclease activity"/>
    <property type="evidence" value="ECO:0007669"/>
    <property type="project" value="UniProtKB-KW"/>
</dbReference>
<dbReference type="Proteomes" id="UP000199111">
    <property type="component" value="Unassembled WGS sequence"/>
</dbReference>
<keyword evidence="1" id="KW-0378">Hydrolase</keyword>
<dbReference type="PANTHER" id="PTHR30337">
    <property type="entry name" value="COMPONENT OF ATP-DEPENDENT DSDNA EXONUCLEASE"/>
    <property type="match status" value="1"/>
</dbReference>
<dbReference type="InterPro" id="IPR029052">
    <property type="entry name" value="Metallo-depent_PP-like"/>
</dbReference>
<dbReference type="AlphaFoldDB" id="A0A1I3F4R9"/>
<gene>
    <name evidence="3" type="ORF">SAMN05216275_1012</name>
</gene>
<dbReference type="EMBL" id="FOQY01000001">
    <property type="protein sequence ID" value="SFI06163.1"/>
    <property type="molecule type" value="Genomic_DNA"/>
</dbReference>
<dbReference type="InterPro" id="IPR050535">
    <property type="entry name" value="DNA_Repair-Maintenance_Comp"/>
</dbReference>
<dbReference type="Pfam" id="PF00149">
    <property type="entry name" value="Metallophos"/>
    <property type="match status" value="1"/>
</dbReference>